<evidence type="ECO:0000256" key="5">
    <source>
        <dbReference type="ARBA" id="ARBA00023136"/>
    </source>
</evidence>
<comment type="caution">
    <text evidence="7">The sequence shown here is derived from an EMBL/GenBank/DDBJ whole genome shotgun (WGS) entry which is preliminary data.</text>
</comment>
<dbReference type="Proteomes" id="UP001187192">
    <property type="component" value="Unassembled WGS sequence"/>
</dbReference>
<gene>
    <name evidence="7" type="ORF">TIFTF001_002415</name>
</gene>
<accession>A0AA88CS65</accession>
<evidence type="ECO:0000256" key="1">
    <source>
        <dbReference type="ARBA" id="ARBA00004141"/>
    </source>
</evidence>
<keyword evidence="3 6" id="KW-0812">Transmembrane</keyword>
<keyword evidence="4 6" id="KW-1133">Transmembrane helix</keyword>
<keyword evidence="5 6" id="KW-0472">Membrane</keyword>
<comment type="similarity">
    <text evidence="2">Belongs to the RER1 family.</text>
</comment>
<sequence length="145" mass="16901">MLFVRILWRARFRITSSNLMALGGWRIDFKVPRAILRWLGTMVLAASFLHRLQTAHTVTLATGMHIGFCWLFYIRAAITQSQSRFSNFDEIKRFILCLPEYKIWRSTTMAFLVALVTTFFPKDITAKLGLVLYAWYFWGCYGTGN</sequence>
<dbReference type="Gramene" id="FCD_00008705-RA">
    <property type="protein sequence ID" value="FCD_00008705-RA:cds"/>
    <property type="gene ID" value="FCD_00008705"/>
</dbReference>
<evidence type="ECO:0000256" key="2">
    <source>
        <dbReference type="ARBA" id="ARBA00006070"/>
    </source>
</evidence>
<protein>
    <submittedName>
        <fullName evidence="7">Uncharacterized protein</fullName>
    </submittedName>
</protein>
<comment type="subcellular location">
    <subcellularLocation>
        <location evidence="1">Membrane</location>
        <topology evidence="1">Multi-pass membrane protein</topology>
    </subcellularLocation>
</comment>
<proteinExistence type="inferred from homology"/>
<dbReference type="GO" id="GO:0005737">
    <property type="term" value="C:cytoplasm"/>
    <property type="evidence" value="ECO:0007669"/>
    <property type="project" value="UniProtKB-ARBA"/>
</dbReference>
<dbReference type="InterPro" id="IPR004932">
    <property type="entry name" value="Rer1"/>
</dbReference>
<evidence type="ECO:0000256" key="4">
    <source>
        <dbReference type="ARBA" id="ARBA00022989"/>
    </source>
</evidence>
<dbReference type="GO" id="GO:0016020">
    <property type="term" value="C:membrane"/>
    <property type="evidence" value="ECO:0007669"/>
    <property type="project" value="UniProtKB-SubCell"/>
</dbReference>
<dbReference type="AlphaFoldDB" id="A0AA88CS65"/>
<reference evidence="7" key="1">
    <citation type="submission" date="2023-07" db="EMBL/GenBank/DDBJ databases">
        <title>draft genome sequence of fig (Ficus carica).</title>
        <authorList>
            <person name="Takahashi T."/>
            <person name="Nishimura K."/>
        </authorList>
    </citation>
    <scope>NUCLEOTIDE SEQUENCE</scope>
</reference>
<dbReference type="Pfam" id="PF03248">
    <property type="entry name" value="Rer1"/>
    <property type="match status" value="1"/>
</dbReference>
<feature type="transmembrane region" description="Helical" evidence="6">
    <location>
        <begin position="58"/>
        <end position="78"/>
    </location>
</feature>
<organism evidence="7 8">
    <name type="scientific">Ficus carica</name>
    <name type="common">Common fig</name>
    <dbReference type="NCBI Taxonomy" id="3494"/>
    <lineage>
        <taxon>Eukaryota</taxon>
        <taxon>Viridiplantae</taxon>
        <taxon>Streptophyta</taxon>
        <taxon>Embryophyta</taxon>
        <taxon>Tracheophyta</taxon>
        <taxon>Spermatophyta</taxon>
        <taxon>Magnoliopsida</taxon>
        <taxon>eudicotyledons</taxon>
        <taxon>Gunneridae</taxon>
        <taxon>Pentapetalae</taxon>
        <taxon>rosids</taxon>
        <taxon>fabids</taxon>
        <taxon>Rosales</taxon>
        <taxon>Moraceae</taxon>
        <taxon>Ficeae</taxon>
        <taxon>Ficus</taxon>
    </lineage>
</organism>
<evidence type="ECO:0000256" key="6">
    <source>
        <dbReference type="SAM" id="Phobius"/>
    </source>
</evidence>
<dbReference type="EMBL" id="BTGU01000002">
    <property type="protein sequence ID" value="GMN29425.1"/>
    <property type="molecule type" value="Genomic_DNA"/>
</dbReference>
<evidence type="ECO:0000313" key="8">
    <source>
        <dbReference type="Proteomes" id="UP001187192"/>
    </source>
</evidence>
<evidence type="ECO:0000256" key="3">
    <source>
        <dbReference type="ARBA" id="ARBA00022692"/>
    </source>
</evidence>
<name>A0AA88CS65_FICCA</name>
<keyword evidence="8" id="KW-1185">Reference proteome</keyword>
<evidence type="ECO:0000313" key="7">
    <source>
        <dbReference type="EMBL" id="GMN29425.1"/>
    </source>
</evidence>